<dbReference type="PROSITE" id="PS51188">
    <property type="entry name" value="ZF_CR"/>
    <property type="match status" value="1"/>
</dbReference>
<feature type="binding site" evidence="9">
    <location>
        <position position="208"/>
    </location>
    <ligand>
        <name>Zn(2+)</name>
        <dbReference type="ChEBI" id="CHEBI:29105"/>
        <label>1</label>
    </ligand>
</feature>
<keyword evidence="4 9" id="KW-0677">Repeat</keyword>
<evidence type="ECO:0000256" key="8">
    <source>
        <dbReference type="ARBA" id="ARBA00023186"/>
    </source>
</evidence>
<dbReference type="InterPro" id="IPR001623">
    <property type="entry name" value="DnaJ_domain"/>
</dbReference>
<feature type="binding site" evidence="9">
    <location>
        <position position="152"/>
    </location>
    <ligand>
        <name>Zn(2+)</name>
        <dbReference type="ChEBI" id="CHEBI:29105"/>
        <label>1</label>
    </ligand>
</feature>
<feature type="binding site" evidence="9">
    <location>
        <position position="172"/>
    </location>
    <ligand>
        <name>Zn(2+)</name>
        <dbReference type="ChEBI" id="CHEBI:29105"/>
        <label>2</label>
    </ligand>
</feature>
<feature type="binding site" evidence="9">
    <location>
        <position position="194"/>
    </location>
    <ligand>
        <name>Zn(2+)</name>
        <dbReference type="ChEBI" id="CHEBI:29105"/>
        <label>2</label>
    </ligand>
</feature>
<keyword evidence="6 9" id="KW-0862">Zinc</keyword>
<comment type="domain">
    <text evidence="9">The J domain is necessary and sufficient to stimulate DnaK ATPase activity. Zinc center 1 plays an important role in the autonomous, DnaK-independent chaperone activity of DnaJ. Zinc center 2 is essential for interaction with DnaK and for DnaJ activity.</text>
</comment>
<feature type="binding site" evidence="9">
    <location>
        <position position="155"/>
    </location>
    <ligand>
        <name>Zn(2+)</name>
        <dbReference type="ChEBI" id="CHEBI:29105"/>
        <label>1</label>
    </ligand>
</feature>
<feature type="repeat" description="CXXCXGXG motif" evidence="9">
    <location>
        <begin position="169"/>
        <end position="176"/>
    </location>
</feature>
<comment type="function">
    <text evidence="9">Participates actively in the response to hyperosmotic and heat shock by preventing the aggregation of stress-denatured proteins and by disaggregating proteins, also in an autonomous, DnaK-independent fashion. Unfolded proteins bind initially to DnaJ; upon interaction with the DnaJ-bound protein, DnaK hydrolyzes its bound ATP, resulting in the formation of a stable complex. GrpE releases ADP from DnaK; ATP binding to DnaK triggers the release of the substrate protein, thus completing the reaction cycle. Several rounds of ATP-dependent interactions between DnaJ, DnaK and GrpE are required for fully efficient folding. Also involved, together with DnaK and GrpE, in the DNA replication of plasmids through activation of initiation proteins.</text>
</comment>
<dbReference type="SMART" id="SM00271">
    <property type="entry name" value="DnaJ"/>
    <property type="match status" value="1"/>
</dbReference>
<dbReference type="InterPro" id="IPR012724">
    <property type="entry name" value="DnaJ"/>
</dbReference>
<keyword evidence="3 9" id="KW-0479">Metal-binding</keyword>
<evidence type="ECO:0000256" key="2">
    <source>
        <dbReference type="ARBA" id="ARBA00022705"/>
    </source>
</evidence>
<dbReference type="Pfam" id="PF00684">
    <property type="entry name" value="DnaJ_CXXCXGXG"/>
    <property type="match status" value="1"/>
</dbReference>
<evidence type="ECO:0000256" key="9">
    <source>
        <dbReference type="HAMAP-Rule" id="MF_01152"/>
    </source>
</evidence>
<dbReference type="InterPro" id="IPR002939">
    <property type="entry name" value="DnaJ_C"/>
</dbReference>
<feature type="region of interest" description="Disordered" evidence="11">
    <location>
        <begin position="307"/>
        <end position="326"/>
    </location>
</feature>
<evidence type="ECO:0000256" key="3">
    <source>
        <dbReference type="ARBA" id="ARBA00022723"/>
    </source>
</evidence>
<dbReference type="RefSeq" id="WP_218444614.1">
    <property type="nucleotide sequence ID" value="NZ_JAGSPA010000001.1"/>
</dbReference>
<keyword evidence="1 9" id="KW-0963">Cytoplasm</keyword>
<dbReference type="InterPro" id="IPR001305">
    <property type="entry name" value="HSP_DnaJ_Cys-rich_dom"/>
</dbReference>
<dbReference type="PANTHER" id="PTHR43096:SF48">
    <property type="entry name" value="CHAPERONE PROTEIN DNAJ"/>
    <property type="match status" value="1"/>
</dbReference>
<feature type="binding site" evidence="9">
    <location>
        <position position="191"/>
    </location>
    <ligand>
        <name>Zn(2+)</name>
        <dbReference type="ChEBI" id="CHEBI:29105"/>
        <label>2</label>
    </ligand>
</feature>
<gene>
    <name evidence="9 14" type="primary">dnaJ</name>
    <name evidence="14" type="ORF">KCG44_01315</name>
</gene>
<dbReference type="Pfam" id="PF00226">
    <property type="entry name" value="DnaJ"/>
    <property type="match status" value="1"/>
</dbReference>
<dbReference type="Pfam" id="PF01556">
    <property type="entry name" value="DnaJ_C"/>
    <property type="match status" value="1"/>
</dbReference>
<dbReference type="HAMAP" id="MF_01152">
    <property type="entry name" value="DnaJ"/>
    <property type="match status" value="1"/>
</dbReference>
<dbReference type="NCBIfam" id="TIGR02349">
    <property type="entry name" value="DnaJ_bact"/>
    <property type="match status" value="1"/>
</dbReference>
<evidence type="ECO:0000313" key="14">
    <source>
        <dbReference type="EMBL" id="MBV7255416.1"/>
    </source>
</evidence>
<protein>
    <recommendedName>
        <fullName evidence="9">Chaperone protein DnaJ</fullName>
    </recommendedName>
</protein>
<sequence>MVEDDYYQLLGVSRDVDASALKSAYRKQAMKFHPDRNPGDAVAEGKFKACAEAYEILKDPQKRAAYDRHGKAAFENGGGGRSGFNSAGGGDFSDIFDNIFSEFMGGGPRGRGRQQRSQAIRGGDLRFDMELSLEEAFTGTTKNIDIDVAATCDSCSGSGAAPDAVVETCGTCQGMGQVRVQQGMFVIERACPQCHGAGRVTSKVCDDCLGAGRLDKEKSLEVKIPAGVDDGTRIRLSGEGEAGARGGPAGDLYIFIHLIPHEVFRRQGTNLHVSVPVCFTDAALGGTIDVPSIDGERDELAIPAGTQSGREMRRRGRGMPGINGGGRGDLVVEIEVETPTRMSKRQKELLQEFRELEGETRSSPKSANFFSKIREQWDELTS</sequence>
<keyword evidence="14" id="KW-0560">Oxidoreductase</keyword>
<dbReference type="CDD" id="cd06257">
    <property type="entry name" value="DnaJ"/>
    <property type="match status" value="1"/>
</dbReference>
<feature type="domain" description="J" evidence="12">
    <location>
        <begin position="5"/>
        <end position="70"/>
    </location>
</feature>
<feature type="repeat" description="CXXCXGXG motif" evidence="9">
    <location>
        <begin position="191"/>
        <end position="198"/>
    </location>
</feature>
<comment type="caution">
    <text evidence="14">The sequence shown here is derived from an EMBL/GenBank/DDBJ whole genome shotgun (WGS) entry which is preliminary data.</text>
</comment>
<organism evidence="14 15">
    <name type="scientific">Pacificimonas pallii</name>
    <dbReference type="NCBI Taxonomy" id="2827236"/>
    <lineage>
        <taxon>Bacteria</taxon>
        <taxon>Pseudomonadati</taxon>
        <taxon>Pseudomonadota</taxon>
        <taxon>Alphaproteobacteria</taxon>
        <taxon>Sphingomonadales</taxon>
        <taxon>Sphingosinicellaceae</taxon>
        <taxon>Pacificimonas</taxon>
    </lineage>
</organism>
<keyword evidence="8 9" id="KW-0143">Chaperone</keyword>
<comment type="subunit">
    <text evidence="9">Homodimer.</text>
</comment>
<feature type="repeat" description="CXXCXGXG motif" evidence="9">
    <location>
        <begin position="152"/>
        <end position="159"/>
    </location>
</feature>
<keyword evidence="5 9" id="KW-0863">Zinc-finger</keyword>
<feature type="repeat" description="CXXCXGXG motif" evidence="9">
    <location>
        <begin position="205"/>
        <end position="212"/>
    </location>
</feature>
<keyword evidence="2 9" id="KW-0235">DNA replication</keyword>
<reference evidence="14 15" key="1">
    <citation type="submission" date="2021-04" db="EMBL/GenBank/DDBJ databases">
        <authorList>
            <person name="Pira H."/>
            <person name="Risdian C."/>
            <person name="Wink J."/>
        </authorList>
    </citation>
    <scope>NUCLEOTIDE SEQUENCE [LARGE SCALE GENOMIC DNA]</scope>
    <source>
        <strain evidence="14 15">WHA3</strain>
    </source>
</reference>
<evidence type="ECO:0000259" key="12">
    <source>
        <dbReference type="PROSITE" id="PS50076"/>
    </source>
</evidence>
<dbReference type="GO" id="GO:0016491">
    <property type="term" value="F:oxidoreductase activity"/>
    <property type="evidence" value="ECO:0007669"/>
    <property type="project" value="UniProtKB-KW"/>
</dbReference>
<proteinExistence type="inferred from homology"/>
<feature type="binding site" evidence="9">
    <location>
        <position position="205"/>
    </location>
    <ligand>
        <name>Zn(2+)</name>
        <dbReference type="ChEBI" id="CHEBI:29105"/>
        <label>1</label>
    </ligand>
</feature>
<comment type="similarity">
    <text evidence="9">Belongs to the DnaJ family.</text>
</comment>
<comment type="subcellular location">
    <subcellularLocation>
        <location evidence="9">Cytoplasm</location>
    </subcellularLocation>
</comment>
<name>A0ABS6SBW8_9SPHN</name>
<evidence type="ECO:0000259" key="13">
    <source>
        <dbReference type="PROSITE" id="PS51188"/>
    </source>
</evidence>
<feature type="domain" description="CR-type" evidence="13">
    <location>
        <begin position="139"/>
        <end position="217"/>
    </location>
</feature>
<dbReference type="NCBIfam" id="NF008035">
    <property type="entry name" value="PRK10767.1"/>
    <property type="match status" value="1"/>
</dbReference>
<dbReference type="PROSITE" id="PS50076">
    <property type="entry name" value="DNAJ_2"/>
    <property type="match status" value="1"/>
</dbReference>
<feature type="binding site" evidence="9">
    <location>
        <position position="169"/>
    </location>
    <ligand>
        <name>Zn(2+)</name>
        <dbReference type="ChEBI" id="CHEBI:29105"/>
        <label>2</label>
    </ligand>
</feature>
<evidence type="ECO:0000256" key="11">
    <source>
        <dbReference type="SAM" id="MobiDB-lite"/>
    </source>
</evidence>
<comment type="cofactor">
    <cofactor evidence="9">
        <name>Zn(2+)</name>
        <dbReference type="ChEBI" id="CHEBI:29105"/>
    </cofactor>
    <text evidence="9">Binds 2 Zn(2+) ions per monomer.</text>
</comment>
<evidence type="ECO:0000256" key="4">
    <source>
        <dbReference type="ARBA" id="ARBA00022737"/>
    </source>
</evidence>
<evidence type="ECO:0000313" key="15">
    <source>
        <dbReference type="Proteomes" id="UP000722336"/>
    </source>
</evidence>
<accession>A0ABS6SBW8</accession>
<evidence type="ECO:0000256" key="1">
    <source>
        <dbReference type="ARBA" id="ARBA00022490"/>
    </source>
</evidence>
<dbReference type="EMBL" id="JAGSPA010000001">
    <property type="protein sequence ID" value="MBV7255416.1"/>
    <property type="molecule type" value="Genomic_DNA"/>
</dbReference>
<evidence type="ECO:0000256" key="6">
    <source>
        <dbReference type="ARBA" id="ARBA00022833"/>
    </source>
</evidence>
<feature type="zinc finger region" description="CR-type" evidence="10">
    <location>
        <begin position="139"/>
        <end position="217"/>
    </location>
</feature>
<keyword evidence="7 9" id="KW-0346">Stress response</keyword>
<dbReference type="Proteomes" id="UP000722336">
    <property type="component" value="Unassembled WGS sequence"/>
</dbReference>
<evidence type="ECO:0000256" key="10">
    <source>
        <dbReference type="PROSITE-ProRule" id="PRU00546"/>
    </source>
</evidence>
<dbReference type="CDD" id="cd10747">
    <property type="entry name" value="DnaJ_C"/>
    <property type="match status" value="1"/>
</dbReference>
<keyword evidence="15" id="KW-1185">Reference proteome</keyword>
<dbReference type="PANTHER" id="PTHR43096">
    <property type="entry name" value="DNAJ HOMOLOG 1, MITOCHONDRIAL-RELATED"/>
    <property type="match status" value="1"/>
</dbReference>
<evidence type="ECO:0000256" key="7">
    <source>
        <dbReference type="ARBA" id="ARBA00023016"/>
    </source>
</evidence>
<evidence type="ECO:0000256" key="5">
    <source>
        <dbReference type="ARBA" id="ARBA00022771"/>
    </source>
</evidence>